<sequence>MEMTGGMAPILTGRRVVLRALRREDAGSLLRCWSDPETARWLGIVPPGSVREAEALISVLLEMEAVQESLRWSITLHEGEVIGSCGYNQWQLAGAYRGEIGCELASSYQGMGYMREALALIVPYGFREMGLNRIEALCQPGNVRAGRLMSSLGFRREGTLREYRHTAKGYADVDMYALLQREWRGTMA</sequence>
<name>A0A089LN02_9BACL</name>
<gene>
    <name evidence="2" type="ORF">PSTEL_03270</name>
</gene>
<keyword evidence="3" id="KW-1185">Reference proteome</keyword>
<dbReference type="PANTHER" id="PTHR43792">
    <property type="entry name" value="GNAT FAMILY, PUTATIVE (AFU_ORTHOLOGUE AFUA_3G00765)-RELATED-RELATED"/>
    <property type="match status" value="1"/>
</dbReference>
<feature type="domain" description="N-acetyltransferase" evidence="1">
    <location>
        <begin position="16"/>
        <end position="180"/>
    </location>
</feature>
<evidence type="ECO:0000313" key="3">
    <source>
        <dbReference type="Proteomes" id="UP000029507"/>
    </source>
</evidence>
<protein>
    <recommendedName>
        <fullName evidence="1">N-acetyltransferase domain-containing protein</fullName>
    </recommendedName>
</protein>
<dbReference type="OrthoDB" id="9785602at2"/>
<dbReference type="GO" id="GO:0008999">
    <property type="term" value="F:protein-N-terminal-alanine acetyltransferase activity"/>
    <property type="evidence" value="ECO:0007669"/>
    <property type="project" value="TreeGrafter"/>
</dbReference>
<organism evidence="2 3">
    <name type="scientific">Paenibacillus stellifer</name>
    <dbReference type="NCBI Taxonomy" id="169760"/>
    <lineage>
        <taxon>Bacteria</taxon>
        <taxon>Bacillati</taxon>
        <taxon>Bacillota</taxon>
        <taxon>Bacilli</taxon>
        <taxon>Bacillales</taxon>
        <taxon>Paenibacillaceae</taxon>
        <taxon>Paenibacillus</taxon>
    </lineage>
</organism>
<dbReference type="STRING" id="169760.PSTEL_03270"/>
<dbReference type="KEGG" id="pste:PSTEL_03270"/>
<dbReference type="RefSeq" id="WP_038693436.1">
    <property type="nucleotide sequence ID" value="NZ_CP009286.1"/>
</dbReference>
<proteinExistence type="predicted"/>
<dbReference type="HOGENOM" id="CLU_013985_3_2_9"/>
<dbReference type="InterPro" id="IPR051531">
    <property type="entry name" value="N-acetyltransferase"/>
</dbReference>
<dbReference type="SUPFAM" id="SSF55729">
    <property type="entry name" value="Acyl-CoA N-acyltransferases (Nat)"/>
    <property type="match status" value="1"/>
</dbReference>
<dbReference type="InterPro" id="IPR000182">
    <property type="entry name" value="GNAT_dom"/>
</dbReference>
<dbReference type="EMBL" id="CP009286">
    <property type="protein sequence ID" value="AIQ62282.1"/>
    <property type="molecule type" value="Genomic_DNA"/>
</dbReference>
<reference evidence="2 3" key="1">
    <citation type="submission" date="2014-08" db="EMBL/GenBank/DDBJ databases">
        <title>Comparative genomics of the Paenibacillus odorifer group.</title>
        <authorList>
            <person name="den Bakker H.C."/>
            <person name="Tsai Y.-C."/>
            <person name="Martin N."/>
            <person name="Korlach J."/>
            <person name="Wiedmann M."/>
        </authorList>
    </citation>
    <scope>NUCLEOTIDE SEQUENCE [LARGE SCALE GENOMIC DNA]</scope>
    <source>
        <strain evidence="2 3">DSM 14472</strain>
    </source>
</reference>
<dbReference type="PANTHER" id="PTHR43792:SF9">
    <property type="entry name" value="RIBOSOMAL-PROTEIN-ALANINE ACETYLTRANSFERASE"/>
    <property type="match status" value="1"/>
</dbReference>
<dbReference type="GO" id="GO:0005737">
    <property type="term" value="C:cytoplasm"/>
    <property type="evidence" value="ECO:0007669"/>
    <property type="project" value="TreeGrafter"/>
</dbReference>
<dbReference type="AlphaFoldDB" id="A0A089LN02"/>
<dbReference type="Gene3D" id="3.40.630.30">
    <property type="match status" value="1"/>
</dbReference>
<dbReference type="Pfam" id="PF13302">
    <property type="entry name" value="Acetyltransf_3"/>
    <property type="match status" value="1"/>
</dbReference>
<dbReference type="PROSITE" id="PS51186">
    <property type="entry name" value="GNAT"/>
    <property type="match status" value="1"/>
</dbReference>
<evidence type="ECO:0000313" key="2">
    <source>
        <dbReference type="EMBL" id="AIQ62282.1"/>
    </source>
</evidence>
<accession>A0A089LN02</accession>
<dbReference type="InterPro" id="IPR016181">
    <property type="entry name" value="Acyl_CoA_acyltransferase"/>
</dbReference>
<dbReference type="Proteomes" id="UP000029507">
    <property type="component" value="Chromosome"/>
</dbReference>
<evidence type="ECO:0000259" key="1">
    <source>
        <dbReference type="PROSITE" id="PS51186"/>
    </source>
</evidence>